<dbReference type="InterPro" id="IPR001406">
    <property type="entry name" value="PsdUridine_synth_TruA"/>
</dbReference>
<evidence type="ECO:0000259" key="8">
    <source>
        <dbReference type="Pfam" id="PF01416"/>
    </source>
</evidence>
<dbReference type="GO" id="GO:0031119">
    <property type="term" value="P:tRNA pseudouridine synthesis"/>
    <property type="evidence" value="ECO:0007669"/>
    <property type="project" value="UniProtKB-UniRule"/>
</dbReference>
<keyword evidence="3 4" id="KW-0413">Isomerase</keyword>
<dbReference type="SUPFAM" id="SSF55120">
    <property type="entry name" value="Pseudouridine synthase"/>
    <property type="match status" value="1"/>
</dbReference>
<comment type="similarity">
    <text evidence="1 4 7">Belongs to the tRNA pseudouridine synthase TruA family.</text>
</comment>
<dbReference type="EMBL" id="JADING010000127">
    <property type="protein sequence ID" value="MBO8414679.1"/>
    <property type="molecule type" value="Genomic_DNA"/>
</dbReference>
<organism evidence="9 10">
    <name type="scientific">Candidatus Scatoplasma merdavium</name>
    <dbReference type="NCBI Taxonomy" id="2840932"/>
    <lineage>
        <taxon>Bacteria</taxon>
        <taxon>Bacillati</taxon>
        <taxon>Bacillota</taxon>
        <taxon>Bacilli</taxon>
        <taxon>Bacillales</taxon>
        <taxon>Candidatus Scatoplasma</taxon>
    </lineage>
</organism>
<feature type="active site" description="Nucleophile" evidence="4 5">
    <location>
        <position position="52"/>
    </location>
</feature>
<gene>
    <name evidence="4" type="primary">truA</name>
    <name evidence="9" type="ORF">IAC78_04350</name>
</gene>
<evidence type="ECO:0000313" key="10">
    <source>
        <dbReference type="Proteomes" id="UP000823629"/>
    </source>
</evidence>
<evidence type="ECO:0000256" key="4">
    <source>
        <dbReference type="HAMAP-Rule" id="MF_00171"/>
    </source>
</evidence>
<keyword evidence="2 4" id="KW-0819">tRNA processing</keyword>
<dbReference type="GO" id="GO:0160147">
    <property type="term" value="F:tRNA pseudouridine(38-40) synthase activity"/>
    <property type="evidence" value="ECO:0007669"/>
    <property type="project" value="UniProtKB-EC"/>
</dbReference>
<evidence type="ECO:0000256" key="6">
    <source>
        <dbReference type="PIRSR" id="PIRSR001430-2"/>
    </source>
</evidence>
<dbReference type="GO" id="GO:0003723">
    <property type="term" value="F:RNA binding"/>
    <property type="evidence" value="ECO:0007669"/>
    <property type="project" value="InterPro"/>
</dbReference>
<dbReference type="AlphaFoldDB" id="A0A9D9D7D9"/>
<dbReference type="PANTHER" id="PTHR11142">
    <property type="entry name" value="PSEUDOURIDYLATE SYNTHASE"/>
    <property type="match status" value="1"/>
</dbReference>
<feature type="domain" description="Pseudouridine synthase I TruA alpha/beta" evidence="8">
    <location>
        <begin position="149"/>
        <end position="241"/>
    </location>
</feature>
<dbReference type="InterPro" id="IPR020094">
    <property type="entry name" value="TruA/RsuA/RluB/E/F_N"/>
</dbReference>
<evidence type="ECO:0000256" key="5">
    <source>
        <dbReference type="PIRSR" id="PIRSR001430-1"/>
    </source>
</evidence>
<dbReference type="Proteomes" id="UP000823629">
    <property type="component" value="Unassembled WGS sequence"/>
</dbReference>
<dbReference type="PIRSF" id="PIRSF001430">
    <property type="entry name" value="tRNA_psdUrid_synth"/>
    <property type="match status" value="1"/>
</dbReference>
<dbReference type="Gene3D" id="3.30.70.660">
    <property type="entry name" value="Pseudouridine synthase I, catalytic domain, C-terminal subdomain"/>
    <property type="match status" value="1"/>
</dbReference>
<dbReference type="InterPro" id="IPR020095">
    <property type="entry name" value="PsdUridine_synth_TruA_C"/>
</dbReference>
<sequence length="248" mass="28010">MSKIVLDICFDGRNFNGTQSQKEGNAVQDVLSSALKSVFNLDSKITMCSRLDAGVSAHSFFLSFSGSEVLAKKAKYALNRFLPLQIRVKSTYLAPDSFNPRFDEIEKTYVYRIRFNEYNPIFDAFNYAEKWADPNKYMEAVKLIKDAKDISLFCSLEKNSLPPKGINNIEVIKENDLVSTFITSKAFGRYEVRYIVGAGLMVGRGKISKEELLDIVNGKQKNHIRYKAPSSGLSLLEVKYPPNLLMPC</sequence>
<comment type="subunit">
    <text evidence="4">Homodimer.</text>
</comment>
<evidence type="ECO:0000313" key="9">
    <source>
        <dbReference type="EMBL" id="MBO8414679.1"/>
    </source>
</evidence>
<evidence type="ECO:0000256" key="2">
    <source>
        <dbReference type="ARBA" id="ARBA00022694"/>
    </source>
</evidence>
<dbReference type="HAMAP" id="MF_00171">
    <property type="entry name" value="TruA"/>
    <property type="match status" value="1"/>
</dbReference>
<name>A0A9D9D7D9_9BACL</name>
<dbReference type="Gene3D" id="3.30.70.580">
    <property type="entry name" value="Pseudouridine synthase I, catalytic domain, N-terminal subdomain"/>
    <property type="match status" value="1"/>
</dbReference>
<protein>
    <recommendedName>
        <fullName evidence="4">tRNA pseudouridine synthase A</fullName>
        <ecNumber evidence="4">5.4.99.12</ecNumber>
    </recommendedName>
    <alternativeName>
        <fullName evidence="4">tRNA pseudouridine(38-40) synthase</fullName>
    </alternativeName>
    <alternativeName>
        <fullName evidence="4">tRNA pseudouridylate synthase I</fullName>
    </alternativeName>
    <alternativeName>
        <fullName evidence="4">tRNA-uridine isomerase I</fullName>
    </alternativeName>
</protein>
<dbReference type="Pfam" id="PF01416">
    <property type="entry name" value="PseudoU_synth_1"/>
    <property type="match status" value="1"/>
</dbReference>
<comment type="caution">
    <text evidence="4">Lacks conserved residue(s) required for the propagation of feature annotation.</text>
</comment>
<dbReference type="InterPro" id="IPR020103">
    <property type="entry name" value="PsdUridine_synth_cat_dom_sf"/>
</dbReference>
<comment type="function">
    <text evidence="4">Formation of pseudouridine at positions 38, 39 and 40 in the anticodon stem and loop of transfer RNAs.</text>
</comment>
<evidence type="ECO:0000256" key="7">
    <source>
        <dbReference type="RuleBase" id="RU003792"/>
    </source>
</evidence>
<dbReference type="EC" id="5.4.99.12" evidence="4"/>
<evidence type="ECO:0000256" key="3">
    <source>
        <dbReference type="ARBA" id="ARBA00023235"/>
    </source>
</evidence>
<proteinExistence type="inferred from homology"/>
<dbReference type="InterPro" id="IPR020097">
    <property type="entry name" value="PsdUridine_synth_TruA_a/b_dom"/>
</dbReference>
<reference evidence="9" key="1">
    <citation type="submission" date="2020-10" db="EMBL/GenBank/DDBJ databases">
        <authorList>
            <person name="Gilroy R."/>
        </authorList>
    </citation>
    <scope>NUCLEOTIDE SEQUENCE</scope>
    <source>
        <strain evidence="9">1748</strain>
    </source>
</reference>
<comment type="caution">
    <text evidence="9">The sequence shown here is derived from an EMBL/GenBank/DDBJ whole genome shotgun (WGS) entry which is preliminary data.</text>
</comment>
<dbReference type="PANTHER" id="PTHR11142:SF0">
    <property type="entry name" value="TRNA PSEUDOURIDINE SYNTHASE-LIKE 1"/>
    <property type="match status" value="1"/>
</dbReference>
<evidence type="ECO:0000256" key="1">
    <source>
        <dbReference type="ARBA" id="ARBA00009375"/>
    </source>
</evidence>
<feature type="binding site" evidence="4 6">
    <location>
        <position position="109"/>
    </location>
    <ligand>
        <name>substrate</name>
    </ligand>
</feature>
<reference evidence="9" key="2">
    <citation type="journal article" date="2021" name="PeerJ">
        <title>Extensive microbial diversity within the chicken gut microbiome revealed by metagenomics and culture.</title>
        <authorList>
            <person name="Gilroy R."/>
            <person name="Ravi A."/>
            <person name="Getino M."/>
            <person name="Pursley I."/>
            <person name="Horton D.L."/>
            <person name="Alikhan N.F."/>
            <person name="Baker D."/>
            <person name="Gharbi K."/>
            <person name="Hall N."/>
            <person name="Watson M."/>
            <person name="Adriaenssens E.M."/>
            <person name="Foster-Nyarko E."/>
            <person name="Jarju S."/>
            <person name="Secka A."/>
            <person name="Antonio M."/>
            <person name="Oren A."/>
            <person name="Chaudhuri R.R."/>
            <person name="La Ragione R."/>
            <person name="Hildebrand F."/>
            <person name="Pallen M.J."/>
        </authorList>
    </citation>
    <scope>NUCLEOTIDE SEQUENCE</scope>
    <source>
        <strain evidence="9">1748</strain>
    </source>
</reference>
<accession>A0A9D9D7D9</accession>
<comment type="catalytic activity">
    <reaction evidence="4 7">
        <text>uridine(38/39/40) in tRNA = pseudouridine(38/39/40) in tRNA</text>
        <dbReference type="Rhea" id="RHEA:22376"/>
        <dbReference type="Rhea" id="RHEA-COMP:10085"/>
        <dbReference type="Rhea" id="RHEA-COMP:10087"/>
        <dbReference type="ChEBI" id="CHEBI:65314"/>
        <dbReference type="ChEBI" id="CHEBI:65315"/>
        <dbReference type="EC" id="5.4.99.12"/>
    </reaction>
</comment>